<reference evidence="3 4" key="1">
    <citation type="submission" date="2017-02" db="EMBL/GenBank/DDBJ databases">
        <title>Draft Genome Sequence of Streptomyces tsukubaensis F601, a Producer of the immunosuppressant tacrolimus FK506.</title>
        <authorList>
            <person name="Zong G."/>
            <person name="Zhong C."/>
            <person name="Fu J."/>
            <person name="Qin R."/>
            <person name="Cao G."/>
        </authorList>
    </citation>
    <scope>NUCLEOTIDE SEQUENCE [LARGE SCALE GENOMIC DNA]</scope>
    <source>
        <strain evidence="3 4">F601</strain>
    </source>
</reference>
<feature type="domain" description="Transposase IS4 N-terminal" evidence="2">
    <location>
        <begin position="28"/>
        <end position="120"/>
    </location>
</feature>
<feature type="region of interest" description="Disordered" evidence="1">
    <location>
        <begin position="268"/>
        <end position="294"/>
    </location>
</feature>
<evidence type="ECO:0000256" key="1">
    <source>
        <dbReference type="SAM" id="MobiDB-lite"/>
    </source>
</evidence>
<organism evidence="3 4">
    <name type="scientific">Streptomyces tsukubensis</name>
    <dbReference type="NCBI Taxonomy" id="83656"/>
    <lineage>
        <taxon>Bacteria</taxon>
        <taxon>Bacillati</taxon>
        <taxon>Actinomycetota</taxon>
        <taxon>Actinomycetes</taxon>
        <taxon>Kitasatosporales</taxon>
        <taxon>Streptomycetaceae</taxon>
        <taxon>Streptomyces</taxon>
    </lineage>
</organism>
<dbReference type="Pfam" id="PF13006">
    <property type="entry name" value="Nterm_IS4"/>
    <property type="match status" value="1"/>
</dbReference>
<feature type="compositionally biased region" description="Basic and acidic residues" evidence="1">
    <location>
        <begin position="175"/>
        <end position="185"/>
    </location>
</feature>
<feature type="region of interest" description="Disordered" evidence="1">
    <location>
        <begin position="173"/>
        <end position="192"/>
    </location>
</feature>
<evidence type="ECO:0000313" key="4">
    <source>
        <dbReference type="Proteomes" id="UP000190539"/>
    </source>
</evidence>
<comment type="caution">
    <text evidence="3">The sequence shown here is derived from an EMBL/GenBank/DDBJ whole genome shotgun (WGS) entry which is preliminary data.</text>
</comment>
<sequence>MLFHHVLPVRVMAITRTVSVAACRFVSGHLGELTAVVPFELVDAVLAETRSVRRRLRVLPWRAGIYFLLAMCLFQEVGYRLVWGKLTAGLAEVPVASPTPKAMRDLRRRLGSALVRALFEVLARPLAPADDTRCAVRAVPDCVIRRLPSFPEGPRLRAKRGLAGANLPSRLSRSGVDDAGRDRHTGLARRGVRARRRGRDQLCLAPAAAGHARSVAQGLRRQQLPRQQSVRRSAVLVSGRGGGVSWLRAWRAGLLARRFPLDVRVTDTSRGDQLGTRRRSAHLNGTHGTTRYSP</sequence>
<dbReference type="Proteomes" id="UP000190539">
    <property type="component" value="Unassembled WGS sequence"/>
</dbReference>
<dbReference type="AlphaFoldDB" id="A0A1V3ZZ08"/>
<accession>A0A1V3ZZ08</accession>
<proteinExistence type="predicted"/>
<evidence type="ECO:0000313" key="3">
    <source>
        <dbReference type="EMBL" id="OON71544.1"/>
    </source>
</evidence>
<gene>
    <name evidence="3" type="ORF">B1H18_33315</name>
</gene>
<dbReference type="InterPro" id="IPR024473">
    <property type="entry name" value="Transposases_IS4_N"/>
</dbReference>
<keyword evidence="4" id="KW-1185">Reference proteome</keyword>
<protein>
    <recommendedName>
        <fullName evidence="2">Transposase IS4 N-terminal domain-containing protein</fullName>
    </recommendedName>
</protein>
<name>A0A1V3ZZ08_9ACTN</name>
<evidence type="ECO:0000259" key="2">
    <source>
        <dbReference type="Pfam" id="PF13006"/>
    </source>
</evidence>
<dbReference type="EMBL" id="MVFC01000054">
    <property type="protein sequence ID" value="OON71544.1"/>
    <property type="molecule type" value="Genomic_DNA"/>
</dbReference>
<dbReference type="OrthoDB" id="477305at2"/>